<comment type="caution">
    <text evidence="2">The sequence shown here is derived from an EMBL/GenBank/DDBJ whole genome shotgun (WGS) entry which is preliminary data.</text>
</comment>
<gene>
    <name evidence="2" type="ORF">B9Z44_10425</name>
</gene>
<keyword evidence="1" id="KW-0812">Transmembrane</keyword>
<keyword evidence="1" id="KW-1133">Transmembrane helix</keyword>
<proteinExistence type="predicted"/>
<dbReference type="Proteomes" id="UP000251341">
    <property type="component" value="Unassembled WGS sequence"/>
</dbReference>
<dbReference type="RefSeq" id="WP_108402395.1">
    <property type="nucleotide sequence ID" value="NZ_NESP01000001.1"/>
</dbReference>
<reference evidence="2 3" key="1">
    <citation type="submission" date="2017-04" db="EMBL/GenBank/DDBJ databases">
        <title>Unexpected and diverse lifestyles within the genus Limnohabitans.</title>
        <authorList>
            <person name="Kasalicky V."/>
            <person name="Mehrshad M."/>
            <person name="Andrei S.-A."/>
            <person name="Salcher M."/>
            <person name="Kratochvilova H."/>
            <person name="Simek K."/>
            <person name="Ghai R."/>
        </authorList>
    </citation>
    <scope>NUCLEOTIDE SEQUENCE [LARGE SCALE GENOMIC DNA]</scope>
    <source>
        <strain evidence="2 3">MWH-C5</strain>
    </source>
</reference>
<name>A0A315ET58_9BURK</name>
<feature type="transmembrane region" description="Helical" evidence="1">
    <location>
        <begin position="22"/>
        <end position="42"/>
    </location>
</feature>
<evidence type="ECO:0000256" key="1">
    <source>
        <dbReference type="SAM" id="Phobius"/>
    </source>
</evidence>
<sequence length="191" mass="20393">MASSTDHSTESRQLGPNKADKLFLTFLALVVVAVTGLGVVNYKEALKTETAKSNGEAWVAWLTETGATRFEANTPHPACKGGVKPAADAKADTPGTWGACLAHVMATTELKDQINPFFNTTPHFVAACVPSDRTLMGAILLEDLMPTPPGSATPFVASQLLETDSIDYKMQLRLSVCDKGGYAIKVAEFEF</sequence>
<evidence type="ECO:0000313" key="2">
    <source>
        <dbReference type="EMBL" id="PUE59955.1"/>
    </source>
</evidence>
<accession>A0A315ET58</accession>
<evidence type="ECO:0000313" key="3">
    <source>
        <dbReference type="Proteomes" id="UP000251341"/>
    </source>
</evidence>
<organism evidence="2 3">
    <name type="scientific">Limnohabitans curvus</name>
    <dbReference type="NCBI Taxonomy" id="323423"/>
    <lineage>
        <taxon>Bacteria</taxon>
        <taxon>Pseudomonadati</taxon>
        <taxon>Pseudomonadota</taxon>
        <taxon>Betaproteobacteria</taxon>
        <taxon>Burkholderiales</taxon>
        <taxon>Comamonadaceae</taxon>
        <taxon>Limnohabitans</taxon>
    </lineage>
</organism>
<dbReference type="AlphaFoldDB" id="A0A315ET58"/>
<protein>
    <submittedName>
        <fullName evidence="2">Uncharacterized protein</fullName>
    </submittedName>
</protein>
<keyword evidence="1" id="KW-0472">Membrane</keyword>
<keyword evidence="3" id="KW-1185">Reference proteome</keyword>
<dbReference type="EMBL" id="NESP01000001">
    <property type="protein sequence ID" value="PUE59955.1"/>
    <property type="molecule type" value="Genomic_DNA"/>
</dbReference>